<evidence type="ECO:0000313" key="1">
    <source>
        <dbReference type="EMBL" id="QHU11801.1"/>
    </source>
</evidence>
<sequence length="233" mass="26375">MSKIFGSDFDDCILKGDVADGSKDFIGMIEYLYSKTGPEIPEEIRMIPSPAYPTFEAFNEVYLPELALNNTNGYLIPLQAFQNQDGKVRYWAEKHWKDTLQYYLIPEIVALLDQKSKCCDNDIYIISGSPTIYIEPVQNYLPFKVTVLSVEEGKIITTQIGKTNRLKKVVPLTQVAGYIGETWKNDGPLLSALANTNGSQNLYFVCHNDVQCDQNAKLNIYRYGITKICLPTF</sequence>
<name>A0A6C0K3T0_9ZZZZ</name>
<reference evidence="1" key="1">
    <citation type="journal article" date="2020" name="Nature">
        <title>Giant virus diversity and host interactions through global metagenomics.</title>
        <authorList>
            <person name="Schulz F."/>
            <person name="Roux S."/>
            <person name="Paez-Espino D."/>
            <person name="Jungbluth S."/>
            <person name="Walsh D.A."/>
            <person name="Denef V.J."/>
            <person name="McMahon K.D."/>
            <person name="Konstantinidis K.T."/>
            <person name="Eloe-Fadrosh E.A."/>
            <person name="Kyrpides N.C."/>
            <person name="Woyke T."/>
        </authorList>
    </citation>
    <scope>NUCLEOTIDE SEQUENCE</scope>
    <source>
        <strain evidence="1">GVMAG-S-1101169-75</strain>
    </source>
</reference>
<dbReference type="EMBL" id="MN740790">
    <property type="protein sequence ID" value="QHU11801.1"/>
    <property type="molecule type" value="Genomic_DNA"/>
</dbReference>
<protein>
    <submittedName>
        <fullName evidence="1">Uncharacterized protein</fullName>
    </submittedName>
</protein>
<dbReference type="AlphaFoldDB" id="A0A6C0K3T0"/>
<proteinExistence type="predicted"/>
<organism evidence="1">
    <name type="scientific">viral metagenome</name>
    <dbReference type="NCBI Taxonomy" id="1070528"/>
    <lineage>
        <taxon>unclassified sequences</taxon>
        <taxon>metagenomes</taxon>
        <taxon>organismal metagenomes</taxon>
    </lineage>
</organism>
<accession>A0A6C0K3T0</accession>